<evidence type="ECO:0000313" key="1">
    <source>
        <dbReference type="EMBL" id="SEB53133.1"/>
    </source>
</evidence>
<dbReference type="Proteomes" id="UP000182409">
    <property type="component" value="Unassembled WGS sequence"/>
</dbReference>
<proteinExistence type="predicted"/>
<evidence type="ECO:0000313" key="2">
    <source>
        <dbReference type="Proteomes" id="UP000182409"/>
    </source>
</evidence>
<dbReference type="EMBL" id="FNSD01000001">
    <property type="protein sequence ID" value="SEB53133.1"/>
    <property type="molecule type" value="Genomic_DNA"/>
</dbReference>
<dbReference type="AlphaFoldDB" id="A0A1H4K400"/>
<reference evidence="1 2" key="1">
    <citation type="submission" date="2016-10" db="EMBL/GenBank/DDBJ databases">
        <authorList>
            <person name="de Groot N.N."/>
        </authorList>
    </citation>
    <scope>NUCLEOTIDE SEQUENCE [LARGE SCALE GENOMIC DNA]</scope>
    <source>
        <strain evidence="1 2">AB35.6</strain>
    </source>
</reference>
<organism evidence="1 2">
    <name type="scientific">Terriglobus roseus</name>
    <dbReference type="NCBI Taxonomy" id="392734"/>
    <lineage>
        <taxon>Bacteria</taxon>
        <taxon>Pseudomonadati</taxon>
        <taxon>Acidobacteriota</taxon>
        <taxon>Terriglobia</taxon>
        <taxon>Terriglobales</taxon>
        <taxon>Acidobacteriaceae</taxon>
        <taxon>Terriglobus</taxon>
    </lineage>
</organism>
<name>A0A1H4K400_9BACT</name>
<protein>
    <submittedName>
        <fullName evidence="1">Uncharacterized protein</fullName>
    </submittedName>
</protein>
<sequence>MPWKVVSMSNAAKNLTLRSHLVGGDRIFLAFSKSQGFLMTWTSRRVI</sequence>
<gene>
    <name evidence="1" type="ORF">SAMN05443244_0988</name>
</gene>
<accession>A0A1H4K400</accession>